<dbReference type="SUPFAM" id="SSF69304">
    <property type="entry name" value="Tricorn protease N-terminal domain"/>
    <property type="match status" value="2"/>
</dbReference>
<dbReference type="SUPFAM" id="SSF82171">
    <property type="entry name" value="DPP6 N-terminal domain-like"/>
    <property type="match status" value="1"/>
</dbReference>
<dbReference type="EMBL" id="JAUHHV010000001">
    <property type="protein sequence ID" value="KAK1437207.1"/>
    <property type="molecule type" value="Genomic_DNA"/>
</dbReference>
<dbReference type="PANTHER" id="PTHR32161:SF9">
    <property type="entry name" value="TOLB PROTEIN-LIKE PROTEIN"/>
    <property type="match status" value="1"/>
</dbReference>
<evidence type="ECO:0000313" key="2">
    <source>
        <dbReference type="Proteomes" id="UP001229421"/>
    </source>
</evidence>
<dbReference type="InterPro" id="IPR011042">
    <property type="entry name" value="6-blade_b-propeller_TolB-like"/>
</dbReference>
<evidence type="ECO:0000313" key="1">
    <source>
        <dbReference type="EMBL" id="KAK1437207.1"/>
    </source>
</evidence>
<keyword evidence="2" id="KW-1185">Reference proteome</keyword>
<protein>
    <submittedName>
        <fullName evidence="1">Uncharacterized protein</fullName>
    </submittedName>
</protein>
<organism evidence="1 2">
    <name type="scientific">Tagetes erecta</name>
    <name type="common">African marigold</name>
    <dbReference type="NCBI Taxonomy" id="13708"/>
    <lineage>
        <taxon>Eukaryota</taxon>
        <taxon>Viridiplantae</taxon>
        <taxon>Streptophyta</taxon>
        <taxon>Embryophyta</taxon>
        <taxon>Tracheophyta</taxon>
        <taxon>Spermatophyta</taxon>
        <taxon>Magnoliopsida</taxon>
        <taxon>eudicotyledons</taxon>
        <taxon>Gunneridae</taxon>
        <taxon>Pentapetalae</taxon>
        <taxon>asterids</taxon>
        <taxon>campanulids</taxon>
        <taxon>Asterales</taxon>
        <taxon>Asteraceae</taxon>
        <taxon>Asteroideae</taxon>
        <taxon>Heliantheae alliance</taxon>
        <taxon>Tageteae</taxon>
        <taxon>Tagetes</taxon>
    </lineage>
</organism>
<dbReference type="Pfam" id="PF07676">
    <property type="entry name" value="PD40"/>
    <property type="match status" value="2"/>
</dbReference>
<reference evidence="1" key="1">
    <citation type="journal article" date="2023" name="bioRxiv">
        <title>Improved chromosome-level genome assembly for marigold (Tagetes erecta).</title>
        <authorList>
            <person name="Jiang F."/>
            <person name="Yuan L."/>
            <person name="Wang S."/>
            <person name="Wang H."/>
            <person name="Xu D."/>
            <person name="Wang A."/>
            <person name="Fan W."/>
        </authorList>
    </citation>
    <scope>NUCLEOTIDE SEQUENCE</scope>
    <source>
        <strain evidence="1">WSJ</strain>
        <tissue evidence="1">Leaf</tissue>
    </source>
</reference>
<accession>A0AAD8P9I3</accession>
<dbReference type="PANTHER" id="PTHR32161">
    <property type="entry name" value="DPP6 N-TERMINAL DOMAIN-LIKE PROTEIN"/>
    <property type="match status" value="1"/>
</dbReference>
<dbReference type="AlphaFoldDB" id="A0AAD8P9I3"/>
<gene>
    <name evidence="1" type="ORF">QVD17_02995</name>
</gene>
<sequence>MQFLEFLHAKKENYTVWVKLVHLNVWTKAIATLSLQSTVYTNSIFLFIYISSSSSPHFTIIIHRLFTSLQTMKNPTGTVVFTTVGRPHYGFDVFSTQLPPTLTDFSSSPPAEHRLTDGVSVNYNAQFVQSSDNHHSIVYVSERTGSSKIYLDSNPLPSVSSSLFHDRPIISNGRLFFVSAHERPDSPFKSWSAVYTVQLNGLHESETVVTRLTPYGCVDYSPSVSQSGDLIAVASYGFSQWKGEFHHLETDIVVFRLSDPDNRWNVCSLGGWPTWSGDSTIYFHRQTDDGWWSIFRLDLPSGFNSPVSAPVRITPPGVHCFTPAAMHHRRQIAVATRRKNENYRHIEIYDLETEQFYPVTKLFNPEMHHYNPFVSMNCNYLGYHRFRGELNNELDKGESIIPHLNLVSSPIKELRMLRLNGSFPSFSPTGELIAFNPDFDTNAGVDIVKSDGSKRWSLFTGRTSFYNSWSPTEHNVIFTSIGPIFDSVKTTVQIARISFSFDLDHVKSEIKILTKEETGNNAFPSCSPDGKHLVFRSGRSGHKNLYILDAVEGEFNEHGGIRQVTDGAWIDTMPSWSPDGKLIAFSSNRQNPDNVEAFSIYVMCSDGSNVRRIYIAGDEGCDEVDRERINHVCFSGDGEWLLFTANLGGVTVDPVSVPNQFQPYGDLYVVRVDGSGLRRLTWNGYENGTPAWYPGGETELGKLGLLNSVGDKLLGTFDEPLWIQCDF</sequence>
<name>A0AAD8P9I3_TARER</name>
<proteinExistence type="predicted"/>
<dbReference type="Gene3D" id="2.120.10.30">
    <property type="entry name" value="TolB, C-terminal domain"/>
    <property type="match status" value="3"/>
</dbReference>
<dbReference type="InterPro" id="IPR011659">
    <property type="entry name" value="WD40"/>
</dbReference>
<dbReference type="Proteomes" id="UP001229421">
    <property type="component" value="Unassembled WGS sequence"/>
</dbReference>
<comment type="caution">
    <text evidence="1">The sequence shown here is derived from an EMBL/GenBank/DDBJ whole genome shotgun (WGS) entry which is preliminary data.</text>
</comment>